<accession>X1K6B5</accession>
<protein>
    <submittedName>
        <fullName evidence="1">Uncharacterized protein</fullName>
    </submittedName>
</protein>
<proteinExistence type="predicted"/>
<sequence length="139" mass="15702">MIRKNDRVSFAGSIEVRQRVKDPSELGYHFEIVSEPCQRKGKLGDLSGLSLRVTHQDGSSHPVPFKTLIWGEDDKTCFYPVKLPDKTEWQGEKLVVTKKGKPVDQFGTASLNGLFLPVILRDKSIAQVQYNNLQFVEAK</sequence>
<reference evidence="1" key="1">
    <citation type="journal article" date="2014" name="Front. Microbiol.">
        <title>High frequency of phylogenetically diverse reductive dehalogenase-homologous genes in deep subseafloor sedimentary metagenomes.</title>
        <authorList>
            <person name="Kawai M."/>
            <person name="Futagami T."/>
            <person name="Toyoda A."/>
            <person name="Takaki Y."/>
            <person name="Nishi S."/>
            <person name="Hori S."/>
            <person name="Arai W."/>
            <person name="Tsubouchi T."/>
            <person name="Morono Y."/>
            <person name="Uchiyama I."/>
            <person name="Ito T."/>
            <person name="Fujiyama A."/>
            <person name="Inagaki F."/>
            <person name="Takami H."/>
        </authorList>
    </citation>
    <scope>NUCLEOTIDE SEQUENCE</scope>
    <source>
        <strain evidence="1">Expedition CK06-06</strain>
    </source>
</reference>
<organism evidence="1">
    <name type="scientific">marine sediment metagenome</name>
    <dbReference type="NCBI Taxonomy" id="412755"/>
    <lineage>
        <taxon>unclassified sequences</taxon>
        <taxon>metagenomes</taxon>
        <taxon>ecological metagenomes</taxon>
    </lineage>
</organism>
<dbReference type="EMBL" id="BARV01000792">
    <property type="protein sequence ID" value="GAI02098.1"/>
    <property type="molecule type" value="Genomic_DNA"/>
</dbReference>
<evidence type="ECO:0000313" key="1">
    <source>
        <dbReference type="EMBL" id="GAI02098.1"/>
    </source>
</evidence>
<name>X1K6B5_9ZZZZ</name>
<gene>
    <name evidence="1" type="ORF">S06H3_02650</name>
</gene>
<dbReference type="AlphaFoldDB" id="X1K6B5"/>
<comment type="caution">
    <text evidence="1">The sequence shown here is derived from an EMBL/GenBank/DDBJ whole genome shotgun (WGS) entry which is preliminary data.</text>
</comment>